<dbReference type="EMBL" id="AM293858">
    <property type="protein sequence ID" value="CAL25390.1"/>
    <property type="molecule type" value="Genomic_DNA"/>
</dbReference>
<dbReference type="AlphaFoldDB" id="A0A9P1NG57"/>
<sequence length="92" mass="10740">MGKKLSGSYVYLVLTLRIKINIEINIKRRTRASLRFAQRYPQPASRQCIYFNSLNLLAALNLSFVIRQETIVLIRMSQWNNTKSHIENGKNN</sequence>
<accession>A0A9P1NG57</accession>
<evidence type="ECO:0000313" key="1">
    <source>
        <dbReference type="EMBL" id="CAL25390.1"/>
    </source>
</evidence>
<protein>
    <submittedName>
        <fullName evidence="1">Uncharacterized protein</fullName>
    </submittedName>
</protein>
<gene>
    <name evidence="1" type="primary">vep28</name>
</gene>
<name>A0A9P1NG57_VIBVL</name>
<reference evidence="1" key="1">
    <citation type="journal article" date="2008" name="J. Bacteriol.">
        <title>A common virulence plasmid in biotype 2 Vibrio vulnificus and its dissemination aided by a conjugal plasmid.</title>
        <authorList>
            <person name="Lee C.T."/>
            <person name="Amaro C."/>
            <person name="Wu K.M."/>
            <person name="Valiente E."/>
            <person name="Chang Y.F."/>
            <person name="Tsai S.F."/>
            <person name="Chang C.H."/>
            <person name="Hor L.I."/>
        </authorList>
    </citation>
    <scope>NUCLEOTIDE SEQUENCE</scope>
    <source>
        <strain evidence="1">CECT4999</strain>
    </source>
</reference>
<organism evidence="1">
    <name type="scientific">Vibrio vulnificus</name>
    <dbReference type="NCBI Taxonomy" id="672"/>
    <lineage>
        <taxon>Bacteria</taxon>
        <taxon>Pseudomonadati</taxon>
        <taxon>Pseudomonadota</taxon>
        <taxon>Gammaproteobacteria</taxon>
        <taxon>Vibrionales</taxon>
        <taxon>Vibrionaceae</taxon>
        <taxon>Vibrio</taxon>
    </lineage>
</organism>
<proteinExistence type="predicted"/>